<reference evidence="5 6" key="1">
    <citation type="submission" date="2020-01" db="EMBL/GenBank/DDBJ databases">
        <title>Paenibacillus sp. nov., isolated from tomato rhizosphere.</title>
        <authorList>
            <person name="Weon H.-Y."/>
            <person name="Lee S.A."/>
        </authorList>
    </citation>
    <scope>NUCLEOTIDE SEQUENCE [LARGE SCALE GENOMIC DNA]</scope>
    <source>
        <strain evidence="5 6">12200R-189</strain>
    </source>
</reference>
<feature type="binding site" evidence="3">
    <location>
        <begin position="121"/>
        <end position="123"/>
    </location>
    <ligand>
        <name>biotin</name>
        <dbReference type="ChEBI" id="CHEBI:57586"/>
    </ligand>
</feature>
<dbReference type="RefSeq" id="WP_162356894.1">
    <property type="nucleotide sequence ID" value="NZ_CP048209.1"/>
</dbReference>
<dbReference type="Pfam" id="PF03099">
    <property type="entry name" value="BPL_LplA_LipB"/>
    <property type="match status" value="1"/>
</dbReference>
<name>A0A6C0FUQ7_9BACL</name>
<dbReference type="Proteomes" id="UP000476064">
    <property type="component" value="Chromosome"/>
</dbReference>
<dbReference type="Gene3D" id="3.30.930.10">
    <property type="entry name" value="Bira Bifunctional Protein, Domain 2"/>
    <property type="match status" value="1"/>
</dbReference>
<accession>A0A6C0FUQ7</accession>
<comment type="catalytic activity">
    <reaction evidence="3">
        <text>biotin + L-lysyl-[protein] + ATP = N(6)-biotinyl-L-lysyl-[protein] + AMP + diphosphate + H(+)</text>
        <dbReference type="Rhea" id="RHEA:11756"/>
        <dbReference type="Rhea" id="RHEA-COMP:9752"/>
        <dbReference type="Rhea" id="RHEA-COMP:10505"/>
        <dbReference type="ChEBI" id="CHEBI:15378"/>
        <dbReference type="ChEBI" id="CHEBI:29969"/>
        <dbReference type="ChEBI" id="CHEBI:30616"/>
        <dbReference type="ChEBI" id="CHEBI:33019"/>
        <dbReference type="ChEBI" id="CHEBI:57586"/>
        <dbReference type="ChEBI" id="CHEBI:83144"/>
        <dbReference type="ChEBI" id="CHEBI:456215"/>
        <dbReference type="EC" id="6.3.4.15"/>
    </reaction>
</comment>
<evidence type="ECO:0000256" key="2">
    <source>
        <dbReference type="ARBA" id="ARBA00023125"/>
    </source>
</evidence>
<dbReference type="AlphaFoldDB" id="A0A6C0FUQ7"/>
<dbReference type="GO" id="GO:0006355">
    <property type="term" value="P:regulation of DNA-templated transcription"/>
    <property type="evidence" value="ECO:0007669"/>
    <property type="project" value="UniProtKB-UniRule"/>
</dbReference>
<dbReference type="PANTHER" id="PTHR12835">
    <property type="entry name" value="BIOTIN PROTEIN LIGASE"/>
    <property type="match status" value="1"/>
</dbReference>
<keyword evidence="3" id="KW-0547">Nucleotide-binding</keyword>
<dbReference type="EC" id="6.3.4.15" evidence="3"/>
<keyword evidence="3" id="KW-0805">Transcription regulation</keyword>
<sequence length="332" mass="36596">MNNRILELLEQQQGEGYLSGELLSQELRISRTAIWKQIKKLESAGYQIEASRRLGYRLVGRPSKLTPQSLALKLQEMNVSMISGIRLFDEVDSTQNIAHRLAEDGAPEGTLVIAEQQTNGRGRMGRKWVSPAGKGIWMSFVLRPGMPIHFAPQLTLLTAVALCRALRAAAQPLDIGIKWPNDLLIGGKKISGILLESTAEEERLRYVIAGVGISVNLTADDYPPELLDIATSLRIQLGKPLDRSEIIAGFFAQFQQLYAIYQREGFSPIQMLWEALSVTLHKPTRLFIDGAETIATPIGLSEQGALLARKDDGTVVPLFSAEQLLPAGDNRS</sequence>
<keyword evidence="6" id="KW-1185">Reference proteome</keyword>
<evidence type="ECO:0000256" key="3">
    <source>
        <dbReference type="HAMAP-Rule" id="MF_00978"/>
    </source>
</evidence>
<dbReference type="InterPro" id="IPR011991">
    <property type="entry name" value="ArsR-like_HTH"/>
</dbReference>
<dbReference type="SUPFAM" id="SSF55681">
    <property type="entry name" value="Class II aaRS and biotin synthetases"/>
    <property type="match status" value="1"/>
</dbReference>
<dbReference type="GO" id="GO:0009249">
    <property type="term" value="P:protein lipoylation"/>
    <property type="evidence" value="ECO:0007669"/>
    <property type="project" value="UniProtKB-ARBA"/>
</dbReference>
<keyword evidence="3" id="KW-0678">Repressor</keyword>
<comment type="similarity">
    <text evidence="3">Belongs to the biotin--protein ligase family.</text>
</comment>
<evidence type="ECO:0000313" key="5">
    <source>
        <dbReference type="EMBL" id="QHT60567.1"/>
    </source>
</evidence>
<feature type="DNA-binding region" description="H-T-H motif" evidence="3">
    <location>
        <begin position="20"/>
        <end position="39"/>
    </location>
</feature>
<organism evidence="5 6">
    <name type="scientific">Paenibacillus lycopersici</name>
    <dbReference type="NCBI Taxonomy" id="2704462"/>
    <lineage>
        <taxon>Bacteria</taxon>
        <taxon>Bacillati</taxon>
        <taxon>Bacillota</taxon>
        <taxon>Bacilli</taxon>
        <taxon>Bacillales</taxon>
        <taxon>Paenibacillaceae</taxon>
        <taxon>Paenibacillus</taxon>
    </lineage>
</organism>
<keyword evidence="3" id="KW-0804">Transcription</keyword>
<dbReference type="InterPro" id="IPR036388">
    <property type="entry name" value="WH-like_DNA-bd_sf"/>
</dbReference>
<dbReference type="InterPro" id="IPR030855">
    <property type="entry name" value="Bifunct_BirA"/>
</dbReference>
<dbReference type="InterPro" id="IPR045864">
    <property type="entry name" value="aa-tRNA-synth_II/BPL/LPL"/>
</dbReference>
<dbReference type="CDD" id="cd00090">
    <property type="entry name" value="HTH_ARSR"/>
    <property type="match status" value="1"/>
</dbReference>
<gene>
    <name evidence="3" type="primary">birA</name>
    <name evidence="5" type="ORF">GXP70_11890</name>
</gene>
<comment type="caution">
    <text evidence="3">Lacks conserved residue(s) required for the propagation of feature annotation.</text>
</comment>
<dbReference type="InterPro" id="IPR036390">
    <property type="entry name" value="WH_DNA-bd_sf"/>
</dbReference>
<protein>
    <recommendedName>
        <fullName evidence="3">Bifunctional ligase/repressor BirA</fullName>
    </recommendedName>
    <alternativeName>
        <fullName evidence="3">Biotin--[acetyl-CoA-carboxylase] ligase</fullName>
        <ecNumber evidence="3">6.3.4.15</ecNumber>
    </alternativeName>
    <alternativeName>
        <fullName evidence="3">Biotin--protein ligase</fullName>
    </alternativeName>
    <alternativeName>
        <fullName evidence="3">Biotin-[acetyl-CoA carboxylase] synthetase</fullName>
    </alternativeName>
</protein>
<keyword evidence="3" id="KW-0092">Biotin</keyword>
<dbReference type="KEGG" id="plyc:GXP70_11890"/>
<dbReference type="PROSITE" id="PS51733">
    <property type="entry name" value="BPL_LPL_CATALYTIC"/>
    <property type="match status" value="1"/>
</dbReference>
<keyword evidence="1 3" id="KW-0436">Ligase</keyword>
<dbReference type="HAMAP" id="MF_00978">
    <property type="entry name" value="Bifunct_BirA"/>
    <property type="match status" value="1"/>
</dbReference>
<dbReference type="CDD" id="cd16442">
    <property type="entry name" value="BPL"/>
    <property type="match status" value="1"/>
</dbReference>
<evidence type="ECO:0000313" key="6">
    <source>
        <dbReference type="Proteomes" id="UP000476064"/>
    </source>
</evidence>
<proteinExistence type="inferred from homology"/>
<dbReference type="Gene3D" id="1.10.10.10">
    <property type="entry name" value="Winged helix-like DNA-binding domain superfamily/Winged helix DNA-binding domain"/>
    <property type="match status" value="1"/>
</dbReference>
<dbReference type="InterPro" id="IPR004143">
    <property type="entry name" value="BPL_LPL_catalytic"/>
</dbReference>
<evidence type="ECO:0000259" key="4">
    <source>
        <dbReference type="PROSITE" id="PS51733"/>
    </source>
</evidence>
<dbReference type="GO" id="GO:0016740">
    <property type="term" value="F:transferase activity"/>
    <property type="evidence" value="ECO:0007669"/>
    <property type="project" value="UniProtKB-ARBA"/>
</dbReference>
<dbReference type="PANTHER" id="PTHR12835:SF5">
    <property type="entry name" value="BIOTIN--PROTEIN LIGASE"/>
    <property type="match status" value="1"/>
</dbReference>
<feature type="binding site" evidence="3">
    <location>
        <position position="189"/>
    </location>
    <ligand>
        <name>biotin</name>
        <dbReference type="ChEBI" id="CHEBI:57586"/>
    </ligand>
</feature>
<feature type="binding site" evidence="3">
    <location>
        <position position="117"/>
    </location>
    <ligand>
        <name>biotin</name>
        <dbReference type="ChEBI" id="CHEBI:57586"/>
    </ligand>
</feature>
<dbReference type="GO" id="GO:0005737">
    <property type="term" value="C:cytoplasm"/>
    <property type="evidence" value="ECO:0007669"/>
    <property type="project" value="TreeGrafter"/>
</dbReference>
<keyword evidence="3" id="KW-0067">ATP-binding</keyword>
<dbReference type="Pfam" id="PF08279">
    <property type="entry name" value="HTH_11"/>
    <property type="match status" value="1"/>
</dbReference>
<dbReference type="GO" id="GO:0005524">
    <property type="term" value="F:ATP binding"/>
    <property type="evidence" value="ECO:0007669"/>
    <property type="project" value="UniProtKB-UniRule"/>
</dbReference>
<evidence type="ECO:0000256" key="1">
    <source>
        <dbReference type="ARBA" id="ARBA00022598"/>
    </source>
</evidence>
<dbReference type="InterPro" id="IPR013196">
    <property type="entry name" value="HTH_11"/>
</dbReference>
<feature type="domain" description="BPL/LPL catalytic" evidence="4">
    <location>
        <begin position="74"/>
        <end position="262"/>
    </location>
</feature>
<dbReference type="SUPFAM" id="SSF46785">
    <property type="entry name" value="Winged helix' DNA-binding domain"/>
    <property type="match status" value="1"/>
</dbReference>
<dbReference type="GO" id="GO:0003677">
    <property type="term" value="F:DNA binding"/>
    <property type="evidence" value="ECO:0007669"/>
    <property type="project" value="UniProtKB-UniRule"/>
</dbReference>
<dbReference type="EMBL" id="CP048209">
    <property type="protein sequence ID" value="QHT60567.1"/>
    <property type="molecule type" value="Genomic_DNA"/>
</dbReference>
<dbReference type="InterPro" id="IPR004408">
    <property type="entry name" value="Biotin_CoA_COase_ligase"/>
</dbReference>
<dbReference type="NCBIfam" id="TIGR00121">
    <property type="entry name" value="birA_ligase"/>
    <property type="match status" value="1"/>
</dbReference>
<keyword evidence="2 3" id="KW-0238">DNA-binding</keyword>
<comment type="function">
    <text evidence="3">Acts both as a biotin--[acetyl-CoA-carboxylase] ligase and a repressor.</text>
</comment>
<dbReference type="GO" id="GO:0004077">
    <property type="term" value="F:biotin--[biotin carboxyl-carrier protein] ligase activity"/>
    <property type="evidence" value="ECO:0007669"/>
    <property type="project" value="UniProtKB-UniRule"/>
</dbReference>